<name>B6HVY2_PENRW</name>
<reference evidence="2 3" key="1">
    <citation type="journal article" date="2008" name="Nat. Biotechnol.">
        <title>Genome sequencing and analysis of the filamentous fungus Penicillium chrysogenum.</title>
        <authorList>
            <person name="van den Berg M.A."/>
            <person name="Albang R."/>
            <person name="Albermann K."/>
            <person name="Badger J.H."/>
            <person name="Daran J.-M."/>
            <person name="Driessen A.J.M."/>
            <person name="Garcia-Estrada C."/>
            <person name="Fedorova N.D."/>
            <person name="Harris D.M."/>
            <person name="Heijne W.H.M."/>
            <person name="Joardar V.S."/>
            <person name="Kiel J.A.K.W."/>
            <person name="Kovalchuk A."/>
            <person name="Martin J.F."/>
            <person name="Nierman W.C."/>
            <person name="Nijland J.G."/>
            <person name="Pronk J.T."/>
            <person name="Roubos J.A."/>
            <person name="van der Klei I.J."/>
            <person name="van Peij N.N.M.E."/>
            <person name="Veenhuis M."/>
            <person name="von Doehren H."/>
            <person name="Wagner C."/>
            <person name="Wortman J.R."/>
            <person name="Bovenberg R.A.L."/>
        </authorList>
    </citation>
    <scope>NUCLEOTIDE SEQUENCE [LARGE SCALE GENOMIC DNA]</scope>
    <source>
        <strain evidence="3">ATCC 28089 / DSM 1075 / NRRL 1951 / Wisconsin 54-1255</strain>
    </source>
</reference>
<sequence>MTSSYKTRALSMRIRTRIGLGERIGRRRESGDSKRKAVRRALYTLRFKRLIGVKRFFKRAKSLKSALTLIIITPLDRFIKPFYSRVPITIIYIIILFFLKKKVKLVISLKELIGFIEFIEYFTNIFINNSNKINRLSKASDSPKLDLTSSIELYNNVFHKRAAHTSELRSPTNMPISNPFISTKTLVN</sequence>
<dbReference type="VEuPathDB" id="FungiDB:PCH_Pc22g10910"/>
<accession>B6HVY2</accession>
<dbReference type="HOGENOM" id="CLU_1441499_0_0_1"/>
<keyword evidence="3" id="KW-1185">Reference proteome</keyword>
<dbReference type="AlphaFoldDB" id="B6HVY2"/>
<proteinExistence type="predicted"/>
<dbReference type="Proteomes" id="UP000000724">
    <property type="component" value="Contig Pc00c22"/>
</dbReference>
<evidence type="ECO:0000313" key="2">
    <source>
        <dbReference type="EMBL" id="CAP98379.1"/>
    </source>
</evidence>
<feature type="transmembrane region" description="Helical" evidence="1">
    <location>
        <begin position="82"/>
        <end position="99"/>
    </location>
</feature>
<protein>
    <submittedName>
        <fullName evidence="2">Uncharacterized protein</fullName>
    </submittedName>
</protein>
<keyword evidence="1" id="KW-1133">Transmembrane helix</keyword>
<keyword evidence="1" id="KW-0812">Transmembrane</keyword>
<organism evidence="2 3">
    <name type="scientific">Penicillium rubens (strain ATCC 28089 / DSM 1075 / NRRL 1951 / Wisconsin 54-1255)</name>
    <name type="common">Penicillium chrysogenum</name>
    <dbReference type="NCBI Taxonomy" id="500485"/>
    <lineage>
        <taxon>Eukaryota</taxon>
        <taxon>Fungi</taxon>
        <taxon>Dikarya</taxon>
        <taxon>Ascomycota</taxon>
        <taxon>Pezizomycotina</taxon>
        <taxon>Eurotiomycetes</taxon>
        <taxon>Eurotiomycetidae</taxon>
        <taxon>Eurotiales</taxon>
        <taxon>Aspergillaceae</taxon>
        <taxon>Penicillium</taxon>
        <taxon>Penicillium chrysogenum species complex</taxon>
    </lineage>
</organism>
<evidence type="ECO:0000256" key="1">
    <source>
        <dbReference type="SAM" id="Phobius"/>
    </source>
</evidence>
<gene>
    <name evidence="2" type="ORF">Pc22g10910</name>
    <name evidence="2" type="ORF">PCH_Pc22g10910</name>
</gene>
<dbReference type="EMBL" id="AM920437">
    <property type="protein sequence ID" value="CAP98379.1"/>
    <property type="molecule type" value="Genomic_DNA"/>
</dbReference>
<keyword evidence="1" id="KW-0472">Membrane</keyword>
<evidence type="ECO:0000313" key="3">
    <source>
        <dbReference type="Proteomes" id="UP000000724"/>
    </source>
</evidence>